<dbReference type="InterPro" id="IPR051978">
    <property type="entry name" value="Rho-GAP_domain"/>
</dbReference>
<organism evidence="2 3">
    <name type="scientific">Iphiclides podalirius</name>
    <name type="common">scarce swallowtail</name>
    <dbReference type="NCBI Taxonomy" id="110791"/>
    <lineage>
        <taxon>Eukaryota</taxon>
        <taxon>Metazoa</taxon>
        <taxon>Ecdysozoa</taxon>
        <taxon>Arthropoda</taxon>
        <taxon>Hexapoda</taxon>
        <taxon>Insecta</taxon>
        <taxon>Pterygota</taxon>
        <taxon>Neoptera</taxon>
        <taxon>Endopterygota</taxon>
        <taxon>Lepidoptera</taxon>
        <taxon>Glossata</taxon>
        <taxon>Ditrysia</taxon>
        <taxon>Papilionoidea</taxon>
        <taxon>Papilionidae</taxon>
        <taxon>Papilioninae</taxon>
        <taxon>Iphiclides</taxon>
    </lineage>
</organism>
<name>A0ABN8IMV7_9NEOP</name>
<proteinExistence type="predicted"/>
<protein>
    <submittedName>
        <fullName evidence="2">Uncharacterized protein</fullName>
    </submittedName>
</protein>
<sequence length="85" mass="9063">MAKKSENIGGKLVTVSVVGLSGTEKEKGQLGVGKSCLCNRFVRTNADDYNVDHISVLSQETGTLPTTPFGSSRSISLTWADDDDE</sequence>
<feature type="region of interest" description="Disordered" evidence="1">
    <location>
        <begin position="65"/>
        <end position="85"/>
    </location>
</feature>
<dbReference type="Gene3D" id="3.40.50.300">
    <property type="entry name" value="P-loop containing nucleotide triphosphate hydrolases"/>
    <property type="match status" value="1"/>
</dbReference>
<dbReference type="InterPro" id="IPR027417">
    <property type="entry name" value="P-loop_NTPase"/>
</dbReference>
<dbReference type="PANTHER" id="PTHR46005:SF4">
    <property type="entry name" value="RHO GTPASE-ACTIVATING PROTEIN 190"/>
    <property type="match status" value="1"/>
</dbReference>
<keyword evidence="3" id="KW-1185">Reference proteome</keyword>
<feature type="compositionally biased region" description="Polar residues" evidence="1">
    <location>
        <begin position="65"/>
        <end position="77"/>
    </location>
</feature>
<dbReference type="EMBL" id="OW152839">
    <property type="protein sequence ID" value="CAH2060650.1"/>
    <property type="molecule type" value="Genomic_DNA"/>
</dbReference>
<gene>
    <name evidence="2" type="ORF">IPOD504_LOCUS11133</name>
</gene>
<accession>A0ABN8IMV7</accession>
<evidence type="ECO:0000256" key="1">
    <source>
        <dbReference type="SAM" id="MobiDB-lite"/>
    </source>
</evidence>
<feature type="non-terminal residue" evidence="2">
    <location>
        <position position="85"/>
    </location>
</feature>
<dbReference type="PANTHER" id="PTHR46005">
    <property type="entry name" value="RHO GTPASE-ACTIVATING PROTEIN 190"/>
    <property type="match status" value="1"/>
</dbReference>
<dbReference type="Proteomes" id="UP000837857">
    <property type="component" value="Chromosome 27"/>
</dbReference>
<reference evidence="2" key="1">
    <citation type="submission" date="2022-03" db="EMBL/GenBank/DDBJ databases">
        <authorList>
            <person name="Martin H S."/>
        </authorList>
    </citation>
    <scope>NUCLEOTIDE SEQUENCE</scope>
</reference>
<evidence type="ECO:0000313" key="3">
    <source>
        <dbReference type="Proteomes" id="UP000837857"/>
    </source>
</evidence>
<evidence type="ECO:0000313" key="2">
    <source>
        <dbReference type="EMBL" id="CAH2060650.1"/>
    </source>
</evidence>